<protein>
    <recommendedName>
        <fullName evidence="4">Protein-L-isoaspartate O-methyltransferase</fullName>
        <ecNumber evidence="3">2.1.1.77</ecNumber>
    </recommendedName>
    <alternativeName>
        <fullName evidence="11">L-isoaspartyl protein carboxyl methyltransferase</fullName>
    </alternativeName>
    <alternativeName>
        <fullName evidence="9">Protein L-isoaspartyl methyltransferase</fullName>
    </alternativeName>
    <alternativeName>
        <fullName evidence="10">Protein-beta-aspartate methyltransferase</fullName>
    </alternativeName>
</protein>
<evidence type="ECO:0000256" key="1">
    <source>
        <dbReference type="ARBA" id="ARBA00004496"/>
    </source>
</evidence>
<organism evidence="12 13">
    <name type="scientific">Streptomyces solicathayae</name>
    <dbReference type="NCBI Taxonomy" id="3081768"/>
    <lineage>
        <taxon>Bacteria</taxon>
        <taxon>Bacillati</taxon>
        <taxon>Actinomycetota</taxon>
        <taxon>Actinomycetes</taxon>
        <taxon>Kitasatosporales</taxon>
        <taxon>Streptomycetaceae</taxon>
        <taxon>Streptomyces</taxon>
    </lineage>
</organism>
<sequence length="396" mass="42543">MTARLPDTAPEDLVAELLAAIAEQLGEPLPDTLQRAFRTVPRHRFLPERIWVRDGAGDYERVDRADRPDEWMAAAYSDAPLVTQFTDGLPSSSASMPSTVVRTLLLADLTPSVPGQQDHRGRVLELGTGTGFDAALLCTLMGAEQVTSVELDPKLAARGERNLKAVGFAPRVVAGDAAAGWSDGGPYDQILATFSVDHVPAAWLEQVRPGGRIVTPWTSRWCRYGTLALTAGQDGGAEGRFHSFASFMPMRPPAGAAPPPGAAPAEAVTTAAETVTDVSPWAVAGGDLDAEFHIGLTVPGAHFAWDTSGRHTHTRLEIRDDTTGSWATIDYDGDTAARFTVAQAGPRALWDEVAAAYERWERLGRPSVDRYGLTVDAHGSKRLWFYDFGQLALGAD</sequence>
<evidence type="ECO:0000256" key="2">
    <source>
        <dbReference type="ARBA" id="ARBA00005369"/>
    </source>
</evidence>
<proteinExistence type="inferred from homology"/>
<accession>A0ABZ0LNA3</accession>
<evidence type="ECO:0000256" key="8">
    <source>
        <dbReference type="ARBA" id="ARBA00022691"/>
    </source>
</evidence>
<evidence type="ECO:0000256" key="5">
    <source>
        <dbReference type="ARBA" id="ARBA00022490"/>
    </source>
</evidence>
<evidence type="ECO:0000256" key="11">
    <source>
        <dbReference type="ARBA" id="ARBA00031350"/>
    </source>
</evidence>
<dbReference type="InterPro" id="IPR029063">
    <property type="entry name" value="SAM-dependent_MTases_sf"/>
</dbReference>
<dbReference type="PANTHER" id="PTHR11579:SF0">
    <property type="entry name" value="PROTEIN-L-ISOASPARTATE(D-ASPARTATE) O-METHYLTRANSFERASE"/>
    <property type="match status" value="1"/>
</dbReference>
<dbReference type="EMBL" id="CP137573">
    <property type="protein sequence ID" value="WOX20963.1"/>
    <property type="molecule type" value="Genomic_DNA"/>
</dbReference>
<keyword evidence="13" id="KW-1185">Reference proteome</keyword>
<evidence type="ECO:0000256" key="10">
    <source>
        <dbReference type="ARBA" id="ARBA00031323"/>
    </source>
</evidence>
<comment type="similarity">
    <text evidence="2">Belongs to the methyltransferase superfamily. L-isoaspartyl/D-aspartyl protein methyltransferase family.</text>
</comment>
<dbReference type="SUPFAM" id="SSF53335">
    <property type="entry name" value="S-adenosyl-L-methionine-dependent methyltransferases"/>
    <property type="match status" value="1"/>
</dbReference>
<evidence type="ECO:0000256" key="4">
    <source>
        <dbReference type="ARBA" id="ARBA00013346"/>
    </source>
</evidence>
<dbReference type="Proteomes" id="UP001301731">
    <property type="component" value="Chromosome"/>
</dbReference>
<dbReference type="GO" id="GO:0032259">
    <property type="term" value="P:methylation"/>
    <property type="evidence" value="ECO:0007669"/>
    <property type="project" value="UniProtKB-KW"/>
</dbReference>
<keyword evidence="6 12" id="KW-0489">Methyltransferase</keyword>
<comment type="subcellular location">
    <subcellularLocation>
        <location evidence="1">Cytoplasm</location>
    </subcellularLocation>
</comment>
<evidence type="ECO:0000313" key="12">
    <source>
        <dbReference type="EMBL" id="WOX20963.1"/>
    </source>
</evidence>
<dbReference type="RefSeq" id="WP_318101724.1">
    <property type="nucleotide sequence ID" value="NZ_CP137573.1"/>
</dbReference>
<gene>
    <name evidence="12" type="ORF">R2D22_05980</name>
</gene>
<evidence type="ECO:0000256" key="7">
    <source>
        <dbReference type="ARBA" id="ARBA00022679"/>
    </source>
</evidence>
<evidence type="ECO:0000256" key="6">
    <source>
        <dbReference type="ARBA" id="ARBA00022603"/>
    </source>
</evidence>
<keyword evidence="7" id="KW-0808">Transferase</keyword>
<keyword evidence="8" id="KW-0949">S-adenosyl-L-methionine</keyword>
<dbReference type="InterPro" id="IPR000682">
    <property type="entry name" value="PCMT"/>
</dbReference>
<dbReference type="GO" id="GO:0008168">
    <property type="term" value="F:methyltransferase activity"/>
    <property type="evidence" value="ECO:0007669"/>
    <property type="project" value="UniProtKB-KW"/>
</dbReference>
<dbReference type="EC" id="2.1.1.77" evidence="3"/>
<evidence type="ECO:0000256" key="3">
    <source>
        <dbReference type="ARBA" id="ARBA00011890"/>
    </source>
</evidence>
<dbReference type="Gene3D" id="3.40.50.150">
    <property type="entry name" value="Vaccinia Virus protein VP39"/>
    <property type="match status" value="1"/>
</dbReference>
<evidence type="ECO:0000313" key="13">
    <source>
        <dbReference type="Proteomes" id="UP001301731"/>
    </source>
</evidence>
<keyword evidence="5" id="KW-0963">Cytoplasm</keyword>
<dbReference type="CDD" id="cd02440">
    <property type="entry name" value="AdoMet_MTases"/>
    <property type="match status" value="1"/>
</dbReference>
<evidence type="ECO:0000256" key="9">
    <source>
        <dbReference type="ARBA" id="ARBA00030757"/>
    </source>
</evidence>
<dbReference type="PANTHER" id="PTHR11579">
    <property type="entry name" value="PROTEIN-L-ISOASPARTATE O-METHYLTRANSFERASE"/>
    <property type="match status" value="1"/>
</dbReference>
<dbReference type="Pfam" id="PF01135">
    <property type="entry name" value="PCMT"/>
    <property type="match status" value="1"/>
</dbReference>
<name>A0ABZ0LNA3_9ACTN</name>
<reference evidence="12 13" key="1">
    <citation type="submission" date="2023-10" db="EMBL/GenBank/DDBJ databases">
        <title>The genome sequence of Streptomyces sp. HUAS YS2.</title>
        <authorList>
            <person name="Mo P."/>
        </authorList>
    </citation>
    <scope>NUCLEOTIDE SEQUENCE [LARGE SCALE GENOMIC DNA]</scope>
    <source>
        <strain evidence="12 13">HUAS YS2</strain>
    </source>
</reference>